<dbReference type="Pfam" id="PF01871">
    <property type="entry name" value="AMMECR1"/>
    <property type="match status" value="1"/>
</dbReference>
<dbReference type="InterPro" id="IPR002733">
    <property type="entry name" value="AMMECR1_domain"/>
</dbReference>
<dbReference type="SUPFAM" id="SSF143447">
    <property type="entry name" value="AMMECR1-like"/>
    <property type="match status" value="1"/>
</dbReference>
<gene>
    <name evidence="3" type="ORF">MPOL1434_LOCUS9956</name>
</gene>
<dbReference type="InterPro" id="IPR036071">
    <property type="entry name" value="AMMECR1_dom_sf"/>
</dbReference>
<organism evidence="3">
    <name type="scientific">Minutocellus polymorphus</name>
    <dbReference type="NCBI Taxonomy" id="265543"/>
    <lineage>
        <taxon>Eukaryota</taxon>
        <taxon>Sar</taxon>
        <taxon>Stramenopiles</taxon>
        <taxon>Ochrophyta</taxon>
        <taxon>Bacillariophyta</taxon>
        <taxon>Mediophyceae</taxon>
        <taxon>Cymatosirophycidae</taxon>
        <taxon>Cymatosirales</taxon>
        <taxon>Cymatosiraceae</taxon>
        <taxon>Minutocellus</taxon>
    </lineage>
</organism>
<feature type="region of interest" description="Disordered" evidence="1">
    <location>
        <begin position="112"/>
        <end position="160"/>
    </location>
</feature>
<dbReference type="AlphaFoldDB" id="A0A7S0AYP0"/>
<accession>A0A7S0AYP0</accession>
<proteinExistence type="predicted"/>
<dbReference type="PANTHER" id="PTHR13016">
    <property type="entry name" value="AMMECR1 HOMOLOG"/>
    <property type="match status" value="1"/>
</dbReference>
<protein>
    <recommendedName>
        <fullName evidence="2">AMMECR1 domain-containing protein</fullName>
    </recommendedName>
</protein>
<evidence type="ECO:0000313" key="3">
    <source>
        <dbReference type="EMBL" id="CAD8378289.1"/>
    </source>
</evidence>
<dbReference type="PROSITE" id="PS51112">
    <property type="entry name" value="AMMECR1"/>
    <property type="match status" value="1"/>
</dbReference>
<reference evidence="3" key="1">
    <citation type="submission" date="2021-01" db="EMBL/GenBank/DDBJ databases">
        <authorList>
            <person name="Corre E."/>
            <person name="Pelletier E."/>
            <person name="Niang G."/>
            <person name="Scheremetjew M."/>
            <person name="Finn R."/>
            <person name="Kale V."/>
            <person name="Holt S."/>
            <person name="Cochrane G."/>
            <person name="Meng A."/>
            <person name="Brown T."/>
            <person name="Cohen L."/>
        </authorList>
    </citation>
    <scope>NUCLEOTIDE SEQUENCE</scope>
    <source>
        <strain evidence="3">CCMP3303</strain>
    </source>
</reference>
<dbReference type="EMBL" id="HBEJ01017055">
    <property type="protein sequence ID" value="CAD8378289.1"/>
    <property type="molecule type" value="Transcribed_RNA"/>
</dbReference>
<feature type="domain" description="AMMECR1" evidence="2">
    <location>
        <begin position="40"/>
        <end position="304"/>
    </location>
</feature>
<dbReference type="Gene3D" id="3.30.700.20">
    <property type="entry name" value="Hypothetical protein ph0010, domain 1"/>
    <property type="match status" value="1"/>
</dbReference>
<dbReference type="InterPro" id="IPR027485">
    <property type="entry name" value="AMMECR1_N"/>
</dbReference>
<name>A0A7S0AYP0_9STRA</name>
<evidence type="ECO:0000256" key="1">
    <source>
        <dbReference type="SAM" id="MobiDB-lite"/>
    </source>
</evidence>
<feature type="compositionally biased region" description="Low complexity" evidence="1">
    <location>
        <begin position="133"/>
        <end position="149"/>
    </location>
</feature>
<sequence>MVKMSRRQKDPPPDDTSPSRGVGSGMSSQAPLHQQRLIPHQPGPIRATVEMCIYCYDTILAHLVPSSGSGGSTENTAGGTACAAYAYSTAASNFLRSIPITAECPIFVTWDKARRPTPPSSRAASWLSGGGSNHAASGSSSGTSTPANSDEQDSRQEEDADFELRGCIGTLAPRPLRTAIGEFALTSAFRDGRFNPIAKHELPHLRVAVSLLVNYEECSHVHDWVIGVHGIIIAFRYGSADYSATYLPEVAQEQGWNQEEAVLCLIRKSGFYGEICSNLLCRVQCTRYQSSKRRLTWSDYVMLQGRDPLEDLSHDNVQERNSGAVASSPGGGGGRPNRCPFFPW</sequence>
<dbReference type="PANTHER" id="PTHR13016:SF0">
    <property type="entry name" value="AMME SYNDROME CANDIDATE GENE 1 PROTEIN"/>
    <property type="match status" value="1"/>
</dbReference>
<evidence type="ECO:0000259" key="2">
    <source>
        <dbReference type="PROSITE" id="PS51112"/>
    </source>
</evidence>
<dbReference type="NCBIfam" id="TIGR00296">
    <property type="entry name" value="TIGR00296 family protein"/>
    <property type="match status" value="1"/>
</dbReference>
<dbReference type="InterPro" id="IPR023473">
    <property type="entry name" value="AMMECR1"/>
</dbReference>
<feature type="region of interest" description="Disordered" evidence="1">
    <location>
        <begin position="1"/>
        <end position="31"/>
    </location>
</feature>